<protein>
    <submittedName>
        <fullName evidence="2">DUF128 domain-containing protein</fullName>
    </submittedName>
</protein>
<dbReference type="PANTHER" id="PTHR41964:SF1">
    <property type="entry name" value="GLOBAL NITROGEN REGULATOR NRPR"/>
    <property type="match status" value="1"/>
</dbReference>
<comment type="caution">
    <text evidence="2">The sequence shown here is derived from an EMBL/GenBank/DDBJ whole genome shotgun (WGS) entry which is preliminary data.</text>
</comment>
<feature type="domain" description="NrpR regulatory" evidence="1">
    <location>
        <begin position="8"/>
        <end position="238"/>
    </location>
</feature>
<sequence>MQSQGYRLQFTSAKIEDLMYRTTFDPKKEEGDLVVNISVFKEEDAEAILNIFNKTMSSGLTVSSYVKLLESGDTISGYTIEENMIGIATVCSITVDGILLKSGILVKPQFGGLVQIKDGVPTRFTDVLRYESTTIDPLEVLMSQEVTSVSRMLRTGSGKILASLRGAPMIAKDDIESTLADMIDVGISGILEVGEPNSRVLDVNVQRDHFGIAVIGGTNPMAVVQENGYFISINAMSTDRKST</sequence>
<dbReference type="EMBL" id="QZAB01000378">
    <property type="protein sequence ID" value="RQD83851.1"/>
    <property type="molecule type" value="Genomic_DNA"/>
</dbReference>
<evidence type="ECO:0000259" key="1">
    <source>
        <dbReference type="Pfam" id="PF01995"/>
    </source>
</evidence>
<gene>
    <name evidence="2" type="ORF">D5R95_06020</name>
</gene>
<dbReference type="PANTHER" id="PTHR41964">
    <property type="entry name" value="GLOBAL NITROGEN REGULATOR NRPR"/>
    <property type="match status" value="1"/>
</dbReference>
<dbReference type="InterPro" id="IPR002846">
    <property type="entry name" value="NRD"/>
</dbReference>
<evidence type="ECO:0000313" key="2">
    <source>
        <dbReference type="EMBL" id="RQD83851.1"/>
    </source>
</evidence>
<name>A0A3R7VXL6_9EURY</name>
<dbReference type="InterPro" id="IPR036984">
    <property type="entry name" value="NrpR_dom_sf"/>
</dbReference>
<dbReference type="Gene3D" id="3.30.70.1360">
    <property type="entry name" value="mj0159-like"/>
    <property type="match status" value="2"/>
</dbReference>
<reference evidence="2 3" key="1">
    <citation type="submission" date="2018-08" db="EMBL/GenBank/DDBJ databases">
        <title>The metabolism and importance of syntrophic acetate oxidation coupled to methane or sulfide production in haloalkaline environments.</title>
        <authorList>
            <person name="Timmers P.H.A."/>
            <person name="Vavourakis C.D."/>
            <person name="Sorokin D.Y."/>
            <person name="Sinninghe Damste J.S."/>
            <person name="Muyzer G."/>
            <person name="Stams A.J.M."/>
            <person name="Plugge C.M."/>
        </authorList>
    </citation>
    <scope>NUCLEOTIDE SEQUENCE [LARGE SCALE GENOMIC DNA]</scope>
    <source>
        <strain evidence="2">MSAO_Arc3</strain>
    </source>
</reference>
<accession>A0A3R7VXL6</accession>
<feature type="non-terminal residue" evidence="2">
    <location>
        <position position="243"/>
    </location>
</feature>
<proteinExistence type="predicted"/>
<dbReference type="Proteomes" id="UP000284763">
    <property type="component" value="Unassembled WGS sequence"/>
</dbReference>
<dbReference type="InterPro" id="IPR038982">
    <property type="entry name" value="NrpR"/>
</dbReference>
<dbReference type="AlphaFoldDB" id="A0A3R7VXL6"/>
<organism evidence="2 3">
    <name type="scientific">Methanosalsum natronophilum</name>
    <dbReference type="NCBI Taxonomy" id="768733"/>
    <lineage>
        <taxon>Archaea</taxon>
        <taxon>Methanobacteriati</taxon>
        <taxon>Methanobacteriota</taxon>
        <taxon>Stenosarchaea group</taxon>
        <taxon>Methanomicrobia</taxon>
        <taxon>Methanosarcinales</taxon>
        <taxon>Methanosarcinaceae</taxon>
        <taxon>Methanosalsum</taxon>
    </lineage>
</organism>
<evidence type="ECO:0000313" key="3">
    <source>
        <dbReference type="Proteomes" id="UP000284763"/>
    </source>
</evidence>
<dbReference type="Pfam" id="PF01995">
    <property type="entry name" value="NRD1_2"/>
    <property type="match status" value="1"/>
</dbReference>